<sequence>MSGALYIFNPENDLSVANGGENYMPPPRARIIAEDLAFLPVWYAENGDDVIVPSERYIDWMHSERASLGCFSEVVLKGRLPDKNWTACIPWGWSPEIARRFLRMGVSDRLLPGNVLLKEQKRLYHRNQTLEILKGLRDYGIGDIPDLLPEELYTTESVCRYIQSAPLTVLKAPWSGSGKGLSWGRGVYDTTLERWSRGILRRQGSIMGEPFYEKVQDFAMEFHSDGVSSVVFAGYSLFDTNKKGVYTGNILTGDDDILSCLSIYVATERIESVKIALQELLSVKVAPYYKGYFGIDMMIYKENGKYRLNPCIELNLRMNMGVVSRIFYDRYTAPGSKGIYVVDYNPDSAALYTDHLTRTKDNPLIIHDGKIIKGYLSLSPLTPESHYRARVEIY</sequence>
<evidence type="ECO:0008006" key="3">
    <source>
        <dbReference type="Google" id="ProtNLM"/>
    </source>
</evidence>
<protein>
    <recommendedName>
        <fullName evidence="3">ATP-grasp domain-containing protein</fullName>
    </recommendedName>
</protein>
<dbReference type="Proteomes" id="UP000262954">
    <property type="component" value="Unassembled WGS sequence"/>
</dbReference>
<dbReference type="SUPFAM" id="SSF56059">
    <property type="entry name" value="Glutathione synthetase ATP-binding domain-like"/>
    <property type="match status" value="1"/>
</dbReference>
<evidence type="ECO:0000313" key="1">
    <source>
        <dbReference type="EMBL" id="HBJ09376.1"/>
    </source>
</evidence>
<dbReference type="GeneID" id="92927478"/>
<evidence type="ECO:0000313" key="2">
    <source>
        <dbReference type="Proteomes" id="UP000262954"/>
    </source>
</evidence>
<proteinExistence type="predicted"/>
<comment type="caution">
    <text evidence="1">The sequence shown here is derived from an EMBL/GenBank/DDBJ whole genome shotgun (WGS) entry which is preliminary data.</text>
</comment>
<name>A0A316R1F4_9BACT</name>
<dbReference type="AlphaFoldDB" id="A0A316R1F4"/>
<accession>A0A316R1F4</accession>
<reference evidence="1 2" key="1">
    <citation type="journal article" date="2018" name="Nat. Biotechnol.">
        <title>A standardized bacterial taxonomy based on genome phylogeny substantially revises the tree of life.</title>
        <authorList>
            <person name="Parks D.H."/>
            <person name="Chuvochina M."/>
            <person name="Waite D.W."/>
            <person name="Rinke C."/>
            <person name="Skarshewski A."/>
            <person name="Chaumeil P.A."/>
            <person name="Hugenholtz P."/>
        </authorList>
    </citation>
    <scope>NUCLEOTIDE SEQUENCE [LARGE SCALE GENOMIC DNA]</scope>
    <source>
        <strain evidence="1">UBA11482</strain>
    </source>
</reference>
<dbReference type="RefSeq" id="WP_009316896.1">
    <property type="nucleotide sequence ID" value="NZ_AP028032.1"/>
</dbReference>
<organism evidence="1 2">
    <name type="scientific">Coprobacter fastidiosus</name>
    <dbReference type="NCBI Taxonomy" id="1099853"/>
    <lineage>
        <taxon>Bacteria</taxon>
        <taxon>Pseudomonadati</taxon>
        <taxon>Bacteroidota</taxon>
        <taxon>Bacteroidia</taxon>
        <taxon>Bacteroidales</taxon>
        <taxon>Barnesiellaceae</taxon>
        <taxon>Coprobacter</taxon>
    </lineage>
</organism>
<gene>
    <name evidence="1" type="ORF">DDY73_10280</name>
</gene>
<dbReference type="EMBL" id="DNWC01000135">
    <property type="protein sequence ID" value="HBJ09376.1"/>
    <property type="molecule type" value="Genomic_DNA"/>
</dbReference>